<accession>A0AAP0F711</accession>
<proteinExistence type="predicted"/>
<dbReference type="AlphaFoldDB" id="A0AAP0F711"/>
<evidence type="ECO:0000313" key="2">
    <source>
        <dbReference type="EMBL" id="KAK9102638.1"/>
    </source>
</evidence>
<comment type="caution">
    <text evidence="2">The sequence shown here is derived from an EMBL/GenBank/DDBJ whole genome shotgun (WGS) entry which is preliminary data.</text>
</comment>
<feature type="coiled-coil region" evidence="1">
    <location>
        <begin position="107"/>
        <end position="135"/>
    </location>
</feature>
<protein>
    <submittedName>
        <fullName evidence="2">Uncharacterized protein</fullName>
    </submittedName>
</protein>
<sequence>MVVPLLVSMPGKTLRSFLCDGGSRQGGVQQRQGALPRGLPMRIERLDLKTLVISQWLPTTIIMIDSKAHTIMVEVCDFCGEYLHPTLSENQSSRDIIRYYLANVQDMNLTEQELNQWIEQRNQEVEEEIKSIVQKISAETISAIPLESVEVNEVTPVEDYWSEPEEIIKVSLHEPDIIIAQNEADEAEKEINVILERPEEPQKECKEDQPLVLVKPPTLLCLLVKFKKGVVKKERSQIFYTANTFVSDDYDLTDSYVLEVPDELLNLKEGMSVELSKAIDASFVVDISKVEGIT</sequence>
<dbReference type="EMBL" id="JBBNAE010000008">
    <property type="protein sequence ID" value="KAK9102638.1"/>
    <property type="molecule type" value="Genomic_DNA"/>
</dbReference>
<keyword evidence="1" id="KW-0175">Coiled coil</keyword>
<evidence type="ECO:0000256" key="1">
    <source>
        <dbReference type="SAM" id="Coils"/>
    </source>
</evidence>
<gene>
    <name evidence="2" type="ORF">Sjap_019892</name>
</gene>
<reference evidence="2 3" key="1">
    <citation type="submission" date="2024-01" db="EMBL/GenBank/DDBJ databases">
        <title>Genome assemblies of Stephania.</title>
        <authorList>
            <person name="Yang L."/>
        </authorList>
    </citation>
    <scope>NUCLEOTIDE SEQUENCE [LARGE SCALE GENOMIC DNA]</scope>
    <source>
        <strain evidence="2">QJT</strain>
        <tissue evidence="2">Leaf</tissue>
    </source>
</reference>
<organism evidence="2 3">
    <name type="scientific">Stephania japonica</name>
    <dbReference type="NCBI Taxonomy" id="461633"/>
    <lineage>
        <taxon>Eukaryota</taxon>
        <taxon>Viridiplantae</taxon>
        <taxon>Streptophyta</taxon>
        <taxon>Embryophyta</taxon>
        <taxon>Tracheophyta</taxon>
        <taxon>Spermatophyta</taxon>
        <taxon>Magnoliopsida</taxon>
        <taxon>Ranunculales</taxon>
        <taxon>Menispermaceae</taxon>
        <taxon>Menispermoideae</taxon>
        <taxon>Cissampelideae</taxon>
        <taxon>Stephania</taxon>
    </lineage>
</organism>
<evidence type="ECO:0000313" key="3">
    <source>
        <dbReference type="Proteomes" id="UP001417504"/>
    </source>
</evidence>
<keyword evidence="3" id="KW-1185">Reference proteome</keyword>
<dbReference type="Proteomes" id="UP001417504">
    <property type="component" value="Unassembled WGS sequence"/>
</dbReference>
<name>A0AAP0F711_9MAGN</name>